<dbReference type="PANTHER" id="PTHR10794">
    <property type="entry name" value="ABHYDROLASE DOMAIN-CONTAINING PROTEIN"/>
    <property type="match status" value="1"/>
</dbReference>
<dbReference type="GO" id="GO:0008126">
    <property type="term" value="F:acetylesterase activity"/>
    <property type="evidence" value="ECO:0007669"/>
    <property type="project" value="TreeGrafter"/>
</dbReference>
<reference evidence="5 6" key="2">
    <citation type="journal article" date="2014" name="J. Gen. Appl. Microbiol.">
        <title>The early diverging ascomycetous budding yeast Saitoella complicata has three histone deacetylases belonging to the Clr6, Hos2, and Rpd3 lineages.</title>
        <authorList>
            <person name="Nishida H."/>
            <person name="Matsumoto T."/>
            <person name="Kondo S."/>
            <person name="Hamamoto M."/>
            <person name="Yoshikawa H."/>
        </authorList>
    </citation>
    <scope>NUCLEOTIDE SEQUENCE [LARGE SCALE GENOMIC DNA]</scope>
    <source>
        <strain evidence="5 6">NRRL Y-17804</strain>
    </source>
</reference>
<dbReference type="STRING" id="698492.A0A0E9N9R5"/>
<organism evidence="5 6">
    <name type="scientific">Saitoella complicata (strain BCRC 22490 / CBS 7301 / JCM 7358 / NBRC 10748 / NRRL Y-17804)</name>
    <dbReference type="NCBI Taxonomy" id="698492"/>
    <lineage>
        <taxon>Eukaryota</taxon>
        <taxon>Fungi</taxon>
        <taxon>Dikarya</taxon>
        <taxon>Ascomycota</taxon>
        <taxon>Taphrinomycotina</taxon>
        <taxon>Taphrinomycotina incertae sedis</taxon>
        <taxon>Saitoella</taxon>
    </lineage>
</organism>
<evidence type="ECO:0000256" key="2">
    <source>
        <dbReference type="PIRSR" id="PIRSR005211-1"/>
    </source>
</evidence>
<evidence type="ECO:0000313" key="6">
    <source>
        <dbReference type="Proteomes" id="UP000033140"/>
    </source>
</evidence>
<dbReference type="InterPro" id="IPR022742">
    <property type="entry name" value="Hydrolase_4"/>
</dbReference>
<comment type="caution">
    <text evidence="5">The sequence shown here is derived from an EMBL/GenBank/DDBJ whole genome shotgun (WGS) entry which is preliminary data.</text>
</comment>
<dbReference type="InterPro" id="IPR050960">
    <property type="entry name" value="AB_hydrolase_4_sf"/>
</dbReference>
<feature type="domain" description="Serine aminopeptidase S33" evidence="4">
    <location>
        <begin position="158"/>
        <end position="345"/>
    </location>
</feature>
<dbReference type="SUPFAM" id="SSF53474">
    <property type="entry name" value="alpha/beta-Hydrolases"/>
    <property type="match status" value="1"/>
</dbReference>
<dbReference type="PIRSF" id="PIRSF005211">
    <property type="entry name" value="Ab_hydro_YheT"/>
    <property type="match status" value="1"/>
</dbReference>
<keyword evidence="6" id="KW-1185">Reference proteome</keyword>
<dbReference type="InterPro" id="IPR012020">
    <property type="entry name" value="ABHD4"/>
</dbReference>
<comment type="similarity">
    <text evidence="1">Belongs to the AB hydrolase superfamily. AB hydrolase 4 family.</text>
</comment>
<feature type="active site" description="Charge relay system" evidence="2">
    <location>
        <position position="208"/>
    </location>
</feature>
<feature type="active site" description="Charge relay system" evidence="2">
    <location>
        <position position="369"/>
    </location>
</feature>
<dbReference type="OrthoDB" id="5954035at2759"/>
<dbReference type="RefSeq" id="XP_019026848.1">
    <property type="nucleotide sequence ID" value="XM_019168261.1"/>
</dbReference>
<dbReference type="AlphaFoldDB" id="A0A0E9N9R5"/>
<dbReference type="GO" id="GO:0051792">
    <property type="term" value="P:medium-chain fatty acid biosynthetic process"/>
    <property type="evidence" value="ECO:0007669"/>
    <property type="project" value="TreeGrafter"/>
</dbReference>
<dbReference type="InterPro" id="IPR029058">
    <property type="entry name" value="AB_hydrolase_fold"/>
</dbReference>
<feature type="compositionally biased region" description="Polar residues" evidence="3">
    <location>
        <begin position="16"/>
        <end position="25"/>
    </location>
</feature>
<evidence type="ECO:0000313" key="5">
    <source>
        <dbReference type="EMBL" id="GAO46150.1"/>
    </source>
</evidence>
<name>A0A0E9N9R5_SAICN</name>
<evidence type="ECO:0000259" key="4">
    <source>
        <dbReference type="Pfam" id="PF12146"/>
    </source>
</evidence>
<dbReference type="OMA" id="LDWHGPH"/>
<evidence type="ECO:0000256" key="1">
    <source>
        <dbReference type="ARBA" id="ARBA00010884"/>
    </source>
</evidence>
<dbReference type="GO" id="GO:0047372">
    <property type="term" value="F:monoacylglycerol lipase activity"/>
    <property type="evidence" value="ECO:0007669"/>
    <property type="project" value="TreeGrafter"/>
</dbReference>
<feature type="active site" description="Charge relay system" evidence="2">
    <location>
        <position position="340"/>
    </location>
</feature>
<dbReference type="Gene3D" id="3.40.50.1820">
    <property type="entry name" value="alpha/beta hydrolase"/>
    <property type="match status" value="1"/>
</dbReference>
<gene>
    <name evidence="5" type="ORF">G7K_0388-t1</name>
</gene>
<dbReference type="EMBL" id="BACD03000002">
    <property type="protein sequence ID" value="GAO46150.1"/>
    <property type="molecule type" value="Genomic_DNA"/>
</dbReference>
<dbReference type="GO" id="GO:0051793">
    <property type="term" value="P:medium-chain fatty acid catabolic process"/>
    <property type="evidence" value="ECO:0007669"/>
    <property type="project" value="TreeGrafter"/>
</dbReference>
<sequence length="413" mass="46400">MLGSPVELHHAPETASLHNPDSTSTTTISALVESLPSLKKPFRPTPWLFNGHLQTFYAALGNFECIDRVEYARYLYPLPDGGTSGIDFVLDDAAEGGSHPELPPRTRFMTEEERDYTSDDSRPMLVALHGLSGGSHESYVRAVLTEITKEEVGGQRWAACVMNARGCALTKVTSPQFMNACWTEDIRQVMLFLRTRYPNRRFYGVGFSLGASILANYLGEEGPNSPFTAATVLSCPWDLQAGNLHLQRTHLGLEIYSRAMCKNLQRLFEIHLPAFSLSPHMPPHQIERVRKARYLHEFDAACTSKMFGYPTVTTYYRDASSVRKVLNVRTPLFVLHSLDDPIAPGQALPWEEVKVNPYVVMATTATGGHLTWYETWAPASASGRRWFVRPVVEFFNAVEEGKWEVKKEDKKVV</sequence>
<feature type="region of interest" description="Disordered" evidence="3">
    <location>
        <begin position="1"/>
        <end position="25"/>
    </location>
</feature>
<evidence type="ECO:0000256" key="3">
    <source>
        <dbReference type="SAM" id="MobiDB-lite"/>
    </source>
</evidence>
<accession>A0A0E9N9R5</accession>
<reference evidence="5 6" key="3">
    <citation type="journal article" date="2015" name="Genome Announc.">
        <title>Draft Genome Sequence of the Archiascomycetous Yeast Saitoella complicata.</title>
        <authorList>
            <person name="Yamauchi K."/>
            <person name="Kondo S."/>
            <person name="Hamamoto M."/>
            <person name="Takahashi Y."/>
            <person name="Ogura Y."/>
            <person name="Hayashi T."/>
            <person name="Nishida H."/>
        </authorList>
    </citation>
    <scope>NUCLEOTIDE SEQUENCE [LARGE SCALE GENOMIC DNA]</scope>
    <source>
        <strain evidence="5 6">NRRL Y-17804</strain>
    </source>
</reference>
<dbReference type="Pfam" id="PF12146">
    <property type="entry name" value="Hydrolase_4"/>
    <property type="match status" value="1"/>
</dbReference>
<dbReference type="PANTHER" id="PTHR10794:SF63">
    <property type="entry name" value="ALPHA_BETA HYDROLASE 1, ISOFORM A"/>
    <property type="match status" value="1"/>
</dbReference>
<proteinExistence type="inferred from homology"/>
<reference evidence="5 6" key="1">
    <citation type="journal article" date="2011" name="J. Gen. Appl. Microbiol.">
        <title>Draft genome sequencing of the enigmatic yeast Saitoella complicata.</title>
        <authorList>
            <person name="Nishida H."/>
            <person name="Hamamoto M."/>
            <person name="Sugiyama J."/>
        </authorList>
    </citation>
    <scope>NUCLEOTIDE SEQUENCE [LARGE SCALE GENOMIC DNA]</scope>
    <source>
        <strain evidence="5 6">NRRL Y-17804</strain>
    </source>
</reference>
<dbReference type="Proteomes" id="UP000033140">
    <property type="component" value="Unassembled WGS sequence"/>
</dbReference>
<protein>
    <recommendedName>
        <fullName evidence="4">Serine aminopeptidase S33 domain-containing protein</fullName>
    </recommendedName>
</protein>